<dbReference type="InterPro" id="IPR001789">
    <property type="entry name" value="Sig_transdc_resp-reg_receiver"/>
</dbReference>
<gene>
    <name evidence="3" type="ORF">KVG88_12445</name>
</gene>
<evidence type="ECO:0000313" key="4">
    <source>
        <dbReference type="Proteomes" id="UP001049200"/>
    </source>
</evidence>
<reference evidence="3" key="1">
    <citation type="submission" date="2021-06" db="EMBL/GenBank/DDBJ databases">
        <title>Updating the genus Pseudomonas: Description of 43 new species and partition of the Pseudomonas putida group.</title>
        <authorList>
            <person name="Girard L."/>
            <person name="Lood C."/>
            <person name="Vandamme P."/>
            <person name="Rokni-Zadeh H."/>
            <person name="Van Noort V."/>
            <person name="Hofte M."/>
            <person name="Lavigne R."/>
            <person name="De Mot R."/>
        </authorList>
    </citation>
    <scope>NUCLEOTIDE SEQUENCE</scope>
    <source>
        <strain evidence="3">SWRI74</strain>
    </source>
</reference>
<keyword evidence="1" id="KW-0597">Phosphoprotein</keyword>
<dbReference type="PROSITE" id="PS50110">
    <property type="entry name" value="RESPONSE_REGULATORY"/>
    <property type="match status" value="1"/>
</dbReference>
<dbReference type="RefSeq" id="WP_217871570.1">
    <property type="nucleotide sequence ID" value="NZ_JAHSTU010000003.1"/>
</dbReference>
<proteinExistence type="predicted"/>
<dbReference type="EMBL" id="JAHSTU010000003">
    <property type="protein sequence ID" value="MBV4520875.1"/>
    <property type="molecule type" value="Genomic_DNA"/>
</dbReference>
<dbReference type="Proteomes" id="UP001049200">
    <property type="component" value="Unassembled WGS sequence"/>
</dbReference>
<evidence type="ECO:0000259" key="2">
    <source>
        <dbReference type="PROSITE" id="PS50110"/>
    </source>
</evidence>
<comment type="caution">
    <text evidence="3">The sequence shown here is derived from an EMBL/GenBank/DDBJ whole genome shotgun (WGS) entry which is preliminary data.</text>
</comment>
<name>A0ABS6QPL9_9PSED</name>
<feature type="modified residue" description="4-aspartylphosphate" evidence="1">
    <location>
        <position position="65"/>
    </location>
</feature>
<feature type="domain" description="Response regulatory" evidence="2">
    <location>
        <begin position="14"/>
        <end position="127"/>
    </location>
</feature>
<dbReference type="Pfam" id="PF00072">
    <property type="entry name" value="Response_reg"/>
    <property type="match status" value="1"/>
</dbReference>
<sequence length="137" mass="14935">MNIEWEKLSPIPGWGIVVEDDPILRVLMVDILAEIGLHSLDFETADEALIYLLSRPNDCSLVIADHGLPGQLQGAELVALVKTKWPSIATILTSGYALDASTVPTSTTYLEKPWSLEDLVMAVANLLQPGRPLQKTS</sequence>
<keyword evidence="4" id="KW-1185">Reference proteome</keyword>
<accession>A0ABS6QPL9</accession>
<evidence type="ECO:0000313" key="3">
    <source>
        <dbReference type="EMBL" id="MBV4520875.1"/>
    </source>
</evidence>
<protein>
    <submittedName>
        <fullName evidence="3">Response regulator</fullName>
    </submittedName>
</protein>
<dbReference type="SMART" id="SM00448">
    <property type="entry name" value="REC"/>
    <property type="match status" value="1"/>
</dbReference>
<evidence type="ECO:0000256" key="1">
    <source>
        <dbReference type="PROSITE-ProRule" id="PRU00169"/>
    </source>
</evidence>
<organism evidence="3 4">
    <name type="scientific">Pseudomonas azerbaijanoccidentalis</name>
    <dbReference type="NCBI Taxonomy" id="2842347"/>
    <lineage>
        <taxon>Bacteria</taxon>
        <taxon>Pseudomonadati</taxon>
        <taxon>Pseudomonadota</taxon>
        <taxon>Gammaproteobacteria</taxon>
        <taxon>Pseudomonadales</taxon>
        <taxon>Pseudomonadaceae</taxon>
        <taxon>Pseudomonas</taxon>
    </lineage>
</organism>